<sequence length="148" mass="16484">MKNPSDSSPETNPTGETRTHAKRTYTQLQLHQSNTVKLHPWPHVSFTTVGLLENHHERPLKFEFIGKDLVSPATFEVCSRFTVKASIDALDRALCRIVRSNPVPQRCSSACKAMIQHQAICASGVSGSSTKTDIFSLWFIYLGARVSK</sequence>
<dbReference type="AlphaFoldDB" id="A0A1U7WL12"/>
<evidence type="ECO:0000256" key="1">
    <source>
        <dbReference type="SAM" id="MobiDB-lite"/>
    </source>
</evidence>
<evidence type="ECO:0000313" key="3">
    <source>
        <dbReference type="RefSeq" id="XP_009777971.1"/>
    </source>
</evidence>
<gene>
    <name evidence="3" type="primary">LOC104227424</name>
</gene>
<keyword evidence="2" id="KW-1185">Reference proteome</keyword>
<reference evidence="2" key="1">
    <citation type="journal article" date="2013" name="Genome Biol.">
        <title>Reference genomes and transcriptomes of Nicotiana sylvestris and Nicotiana tomentosiformis.</title>
        <authorList>
            <person name="Sierro N."/>
            <person name="Battey J.N."/>
            <person name="Ouadi S."/>
            <person name="Bovet L."/>
            <person name="Goepfert S."/>
            <person name="Bakaher N."/>
            <person name="Peitsch M.C."/>
            <person name="Ivanov N.V."/>
        </authorList>
    </citation>
    <scope>NUCLEOTIDE SEQUENCE [LARGE SCALE GENOMIC DNA]</scope>
</reference>
<name>A0A1U7WL12_NICSY</name>
<evidence type="ECO:0000313" key="2">
    <source>
        <dbReference type="Proteomes" id="UP000189701"/>
    </source>
</evidence>
<proteinExistence type="predicted"/>
<accession>A0A1U7WL12</accession>
<feature type="compositionally biased region" description="Polar residues" evidence="1">
    <location>
        <begin position="1"/>
        <end position="16"/>
    </location>
</feature>
<dbReference type="RefSeq" id="XP_009777971.1">
    <property type="nucleotide sequence ID" value="XM_009779669.1"/>
</dbReference>
<feature type="region of interest" description="Disordered" evidence="1">
    <location>
        <begin position="1"/>
        <end position="20"/>
    </location>
</feature>
<reference evidence="3" key="2">
    <citation type="submission" date="2025-08" db="UniProtKB">
        <authorList>
            <consortium name="RefSeq"/>
        </authorList>
    </citation>
    <scope>IDENTIFICATION</scope>
    <source>
        <tissue evidence="3">Leaf</tissue>
    </source>
</reference>
<dbReference type="Proteomes" id="UP000189701">
    <property type="component" value="Unplaced"/>
</dbReference>
<organism evidence="2 3">
    <name type="scientific">Nicotiana sylvestris</name>
    <name type="common">Wood tobacco</name>
    <name type="synonym">South American tobacco</name>
    <dbReference type="NCBI Taxonomy" id="4096"/>
    <lineage>
        <taxon>Eukaryota</taxon>
        <taxon>Viridiplantae</taxon>
        <taxon>Streptophyta</taxon>
        <taxon>Embryophyta</taxon>
        <taxon>Tracheophyta</taxon>
        <taxon>Spermatophyta</taxon>
        <taxon>Magnoliopsida</taxon>
        <taxon>eudicotyledons</taxon>
        <taxon>Gunneridae</taxon>
        <taxon>Pentapetalae</taxon>
        <taxon>asterids</taxon>
        <taxon>lamiids</taxon>
        <taxon>Solanales</taxon>
        <taxon>Solanaceae</taxon>
        <taxon>Nicotianoideae</taxon>
        <taxon>Nicotianeae</taxon>
        <taxon>Nicotiana</taxon>
    </lineage>
</organism>
<protein>
    <submittedName>
        <fullName evidence="3">Uncharacterized protein LOC104227424</fullName>
    </submittedName>
</protein>